<keyword evidence="2" id="KW-1185">Reference proteome</keyword>
<protein>
    <submittedName>
        <fullName evidence="1">Uncharacterized protein</fullName>
    </submittedName>
</protein>
<dbReference type="AlphaFoldDB" id="U5D1X3"/>
<evidence type="ECO:0000313" key="1">
    <source>
        <dbReference type="EMBL" id="ERN19606.1"/>
    </source>
</evidence>
<evidence type="ECO:0000313" key="2">
    <source>
        <dbReference type="Proteomes" id="UP000017836"/>
    </source>
</evidence>
<proteinExistence type="predicted"/>
<gene>
    <name evidence="1" type="ORF">AMTR_s00062p00131160</name>
</gene>
<dbReference type="Gramene" id="ERN19606">
    <property type="protein sequence ID" value="ERN19606"/>
    <property type="gene ID" value="AMTR_s00062p00131160"/>
</dbReference>
<name>U5D1X3_AMBTC</name>
<dbReference type="EMBL" id="KI392068">
    <property type="protein sequence ID" value="ERN19606.1"/>
    <property type="molecule type" value="Genomic_DNA"/>
</dbReference>
<reference evidence="2" key="1">
    <citation type="journal article" date="2013" name="Science">
        <title>The Amborella genome and the evolution of flowering plants.</title>
        <authorList>
            <consortium name="Amborella Genome Project"/>
        </authorList>
    </citation>
    <scope>NUCLEOTIDE SEQUENCE [LARGE SCALE GENOMIC DNA]</scope>
</reference>
<dbReference type="Proteomes" id="UP000017836">
    <property type="component" value="Unassembled WGS sequence"/>
</dbReference>
<dbReference type="HOGENOM" id="CLU_1125854_0_0_1"/>
<organism evidence="1 2">
    <name type="scientific">Amborella trichopoda</name>
    <dbReference type="NCBI Taxonomy" id="13333"/>
    <lineage>
        <taxon>Eukaryota</taxon>
        <taxon>Viridiplantae</taxon>
        <taxon>Streptophyta</taxon>
        <taxon>Embryophyta</taxon>
        <taxon>Tracheophyta</taxon>
        <taxon>Spermatophyta</taxon>
        <taxon>Magnoliopsida</taxon>
        <taxon>Amborellales</taxon>
        <taxon>Amborellaceae</taxon>
        <taxon>Amborella</taxon>
    </lineage>
</organism>
<sequence>MFLPLPPRQLALPSLPPLPIPMLIFPPLVLAIEATNLTTGYIFVGIDSDRGSVWDASNPRMEPQSLLLALHSKDLKMAPFIRWSRAKGSWDRKVRQARCKGICQCVLHSRAPAQVSAVAAARPLSQSEPTAEPILCLLTTALVRIWGKIESSLGSPDQIDSSICQSMNMLHPTVRGVGHPSGIRRYGSIEALPRKSQGVLGGSDGIPVSDPSLSTDSLRVPFIRLWERLSKNIFSPSFSTASWASSD</sequence>
<accession>U5D1X3</accession>